<dbReference type="SUPFAM" id="SSF88723">
    <property type="entry name" value="PIN domain-like"/>
    <property type="match status" value="1"/>
</dbReference>
<evidence type="ECO:0000259" key="9">
    <source>
        <dbReference type="Pfam" id="PF01850"/>
    </source>
</evidence>
<evidence type="ECO:0000256" key="5">
    <source>
        <dbReference type="ARBA" id="ARBA00022801"/>
    </source>
</evidence>
<dbReference type="GO" id="GO:0090729">
    <property type="term" value="F:toxin activity"/>
    <property type="evidence" value="ECO:0007669"/>
    <property type="project" value="UniProtKB-KW"/>
</dbReference>
<evidence type="ECO:0000256" key="6">
    <source>
        <dbReference type="ARBA" id="ARBA00022842"/>
    </source>
</evidence>
<keyword evidence="11" id="KW-1185">Reference proteome</keyword>
<dbReference type="Pfam" id="PF01850">
    <property type="entry name" value="PIN"/>
    <property type="match status" value="1"/>
</dbReference>
<evidence type="ECO:0000256" key="1">
    <source>
        <dbReference type="ARBA" id="ARBA00001946"/>
    </source>
</evidence>
<evidence type="ECO:0000313" key="10">
    <source>
        <dbReference type="EMBL" id="KXU34373.1"/>
    </source>
</evidence>
<dbReference type="Proteomes" id="UP000070058">
    <property type="component" value="Unassembled WGS sequence"/>
</dbReference>
<comment type="caution">
    <text evidence="10">The sequence shown here is derived from an EMBL/GenBank/DDBJ whole genome shotgun (WGS) entry which is preliminary data.</text>
</comment>
<dbReference type="EC" id="3.1.-.-" evidence="8"/>
<keyword evidence="3 8" id="KW-0540">Nuclease</keyword>
<dbReference type="AlphaFoldDB" id="A0A139SIL2"/>
<protein>
    <recommendedName>
        <fullName evidence="8">Ribonuclease VapC</fullName>
        <shortName evidence="8">RNase VapC</shortName>
        <ecNumber evidence="8">3.1.-.-</ecNumber>
    </recommendedName>
    <alternativeName>
        <fullName evidence="8">Toxin VapC</fullName>
    </alternativeName>
</protein>
<dbReference type="STRING" id="1548207.AXK11_08675"/>
<feature type="domain" description="PIN" evidence="9">
    <location>
        <begin position="9"/>
        <end position="130"/>
    </location>
</feature>
<dbReference type="RefSeq" id="WP_068631271.1">
    <property type="nucleotide sequence ID" value="NZ_LSZQ01000066.1"/>
</dbReference>
<dbReference type="InterPro" id="IPR022907">
    <property type="entry name" value="VapC_family"/>
</dbReference>
<dbReference type="PANTHER" id="PTHR33653:SF1">
    <property type="entry name" value="RIBONUCLEASE VAPC2"/>
    <property type="match status" value="1"/>
</dbReference>
<feature type="binding site" evidence="8">
    <location>
        <position position="12"/>
    </location>
    <ligand>
        <name>Mg(2+)</name>
        <dbReference type="ChEBI" id="CHEBI:18420"/>
    </ligand>
</feature>
<evidence type="ECO:0000256" key="8">
    <source>
        <dbReference type="HAMAP-Rule" id="MF_00265"/>
    </source>
</evidence>
<name>A0A139SIL2_9BACT</name>
<organism evidence="10 11">
    <name type="scientific">Cephaloticoccus primus</name>
    <dbReference type="NCBI Taxonomy" id="1548207"/>
    <lineage>
        <taxon>Bacteria</taxon>
        <taxon>Pseudomonadati</taxon>
        <taxon>Verrucomicrobiota</taxon>
        <taxon>Opitutia</taxon>
        <taxon>Opitutales</taxon>
        <taxon>Opitutaceae</taxon>
        <taxon>Cephaloticoccus</taxon>
    </lineage>
</organism>
<keyword evidence="6 8" id="KW-0460">Magnesium</keyword>
<keyword evidence="5 8" id="KW-0378">Hydrolase</keyword>
<dbReference type="OrthoDB" id="9796690at2"/>
<proteinExistence type="inferred from homology"/>
<dbReference type="PANTHER" id="PTHR33653">
    <property type="entry name" value="RIBONUCLEASE VAPC2"/>
    <property type="match status" value="1"/>
</dbReference>
<dbReference type="EMBL" id="LSZQ01000066">
    <property type="protein sequence ID" value="KXU34373.1"/>
    <property type="molecule type" value="Genomic_DNA"/>
</dbReference>
<gene>
    <name evidence="8" type="primary">vapC</name>
    <name evidence="10" type="ORF">AXK11_08675</name>
</gene>
<feature type="binding site" evidence="8">
    <location>
        <position position="104"/>
    </location>
    <ligand>
        <name>Mg(2+)</name>
        <dbReference type="ChEBI" id="CHEBI:18420"/>
    </ligand>
</feature>
<comment type="cofactor">
    <cofactor evidence="1 8">
        <name>Mg(2+)</name>
        <dbReference type="ChEBI" id="CHEBI:18420"/>
    </cofactor>
</comment>
<accession>A0A139SIL2</accession>
<dbReference type="GO" id="GO:0016787">
    <property type="term" value="F:hydrolase activity"/>
    <property type="evidence" value="ECO:0007669"/>
    <property type="project" value="UniProtKB-KW"/>
</dbReference>
<sequence length="141" mass="15989">MIRDSSELYFLDTNAASAFMRGKDELLVRLVRHYREQLLLSSIVWSELEFGAQKHPERRKYTDNLMRLRECIAEVEVFDELAARDTGMVRAYLEPRGMKIGPIDSLIAGHALSRMAGVITHNVGEFSRVPGLPVIDWQAAG</sequence>
<keyword evidence="4 8" id="KW-0479">Metal-binding</keyword>
<dbReference type="InterPro" id="IPR029060">
    <property type="entry name" value="PIN-like_dom_sf"/>
</dbReference>
<evidence type="ECO:0000256" key="3">
    <source>
        <dbReference type="ARBA" id="ARBA00022722"/>
    </source>
</evidence>
<dbReference type="InterPro" id="IPR002716">
    <property type="entry name" value="PIN_dom"/>
</dbReference>
<keyword evidence="2 8" id="KW-1277">Toxin-antitoxin system</keyword>
<dbReference type="GO" id="GO:0004540">
    <property type="term" value="F:RNA nuclease activity"/>
    <property type="evidence" value="ECO:0007669"/>
    <property type="project" value="InterPro"/>
</dbReference>
<comment type="function">
    <text evidence="8">Toxic component of a toxin-antitoxin (TA) system. An RNase.</text>
</comment>
<dbReference type="InterPro" id="IPR050556">
    <property type="entry name" value="Type_II_TA_system_RNase"/>
</dbReference>
<keyword evidence="8" id="KW-0800">Toxin</keyword>
<evidence type="ECO:0000256" key="4">
    <source>
        <dbReference type="ARBA" id="ARBA00022723"/>
    </source>
</evidence>
<dbReference type="GO" id="GO:0000287">
    <property type="term" value="F:magnesium ion binding"/>
    <property type="evidence" value="ECO:0007669"/>
    <property type="project" value="UniProtKB-UniRule"/>
</dbReference>
<evidence type="ECO:0000256" key="2">
    <source>
        <dbReference type="ARBA" id="ARBA00022649"/>
    </source>
</evidence>
<comment type="similarity">
    <text evidence="7 8">Belongs to the PINc/VapC protein family.</text>
</comment>
<reference evidence="11" key="1">
    <citation type="submission" date="2016-02" db="EMBL/GenBank/DDBJ databases">
        <authorList>
            <person name="Sanders J.G."/>
            <person name="Lin J.Y."/>
            <person name="Wertz J.T."/>
            <person name="Russell J.A."/>
            <person name="Moreau C.S."/>
            <person name="Powell S."/>
        </authorList>
    </citation>
    <scope>NUCLEOTIDE SEQUENCE [LARGE SCALE GENOMIC DNA]</scope>
    <source>
        <strain evidence="11">CAG34</strain>
    </source>
</reference>
<evidence type="ECO:0000313" key="11">
    <source>
        <dbReference type="Proteomes" id="UP000070058"/>
    </source>
</evidence>
<dbReference type="CDD" id="cd18745">
    <property type="entry name" value="PIN_VapC4-5_FitB-like"/>
    <property type="match status" value="1"/>
</dbReference>
<dbReference type="Gene3D" id="3.40.50.1010">
    <property type="entry name" value="5'-nuclease"/>
    <property type="match status" value="1"/>
</dbReference>
<dbReference type="HAMAP" id="MF_00265">
    <property type="entry name" value="VapC_Nob1"/>
    <property type="match status" value="1"/>
</dbReference>
<evidence type="ECO:0000256" key="7">
    <source>
        <dbReference type="ARBA" id="ARBA00038093"/>
    </source>
</evidence>